<proteinExistence type="predicted"/>
<dbReference type="SUPFAM" id="SSF101898">
    <property type="entry name" value="NHL repeat"/>
    <property type="match status" value="1"/>
</dbReference>
<dbReference type="PANTHER" id="PTHR13833">
    <property type="match status" value="1"/>
</dbReference>
<organism evidence="2 3">
    <name type="scientific">Massilia forsythiae</name>
    <dbReference type="NCBI Taxonomy" id="2728020"/>
    <lineage>
        <taxon>Bacteria</taxon>
        <taxon>Pseudomonadati</taxon>
        <taxon>Pseudomonadota</taxon>
        <taxon>Betaproteobacteria</taxon>
        <taxon>Burkholderiales</taxon>
        <taxon>Oxalobacteraceae</taxon>
        <taxon>Telluria group</taxon>
        <taxon>Massilia</taxon>
    </lineage>
</organism>
<feature type="chain" id="PRO_5030900944" evidence="1">
    <location>
        <begin position="25"/>
        <end position="376"/>
    </location>
</feature>
<dbReference type="PANTHER" id="PTHR13833:SF71">
    <property type="entry name" value="NHL DOMAIN-CONTAINING PROTEIN"/>
    <property type="match status" value="1"/>
</dbReference>
<dbReference type="Gene3D" id="2.120.10.30">
    <property type="entry name" value="TolB, C-terminal domain"/>
    <property type="match status" value="2"/>
</dbReference>
<dbReference type="RefSeq" id="WP_170204342.1">
    <property type="nucleotide sequence ID" value="NZ_CP051685.1"/>
</dbReference>
<dbReference type="EMBL" id="CP051685">
    <property type="protein sequence ID" value="QJE02255.1"/>
    <property type="molecule type" value="Genomic_DNA"/>
</dbReference>
<accession>A0A7Z2W0N0</accession>
<keyword evidence="3" id="KW-1185">Reference proteome</keyword>
<dbReference type="PROSITE" id="PS51257">
    <property type="entry name" value="PROKAR_LIPOPROTEIN"/>
    <property type="match status" value="1"/>
</dbReference>
<gene>
    <name evidence="2" type="ORF">HH212_21375</name>
</gene>
<dbReference type="InterPro" id="IPR011042">
    <property type="entry name" value="6-blade_b-propeller_TolB-like"/>
</dbReference>
<evidence type="ECO:0000313" key="3">
    <source>
        <dbReference type="Proteomes" id="UP000502415"/>
    </source>
</evidence>
<dbReference type="Proteomes" id="UP000502415">
    <property type="component" value="Chromosome"/>
</dbReference>
<name>A0A7Z2W0N0_9BURK</name>
<reference evidence="2 3" key="1">
    <citation type="submission" date="2020-04" db="EMBL/GenBank/DDBJ databases">
        <title>Genome sequencing of novel species.</title>
        <authorList>
            <person name="Heo J."/>
            <person name="Kim S.-J."/>
            <person name="Kim J.-S."/>
            <person name="Hong S.-B."/>
            <person name="Kwon S.-W."/>
        </authorList>
    </citation>
    <scope>NUCLEOTIDE SEQUENCE [LARGE SCALE GENOMIC DNA]</scope>
    <source>
        <strain evidence="2 3">GN2-R2</strain>
    </source>
</reference>
<dbReference type="KEGG" id="mfy:HH212_21375"/>
<dbReference type="AlphaFoldDB" id="A0A7Z2W0N0"/>
<keyword evidence="1" id="KW-0732">Signal</keyword>
<evidence type="ECO:0000313" key="2">
    <source>
        <dbReference type="EMBL" id="QJE02255.1"/>
    </source>
</evidence>
<evidence type="ECO:0000256" key="1">
    <source>
        <dbReference type="SAM" id="SignalP"/>
    </source>
</evidence>
<sequence>MKTSFLQTLRLPAGLAFLACAALAGCGGGSGGAPAAAPPVAVTPVPTPAPTPSQQAQVTVIAGTKHDDGVPVAFKDGKGTMASFNRPEHFVLDKNGVIYATDACGIRKIATDGTVSTLAGAGAECDTSVDGTGAEARFTTLTGMTADAAGNLYVAEYGAIRRVTPEGVVTTLAGGVRSRDQQDGIGAGATFYTILALDIGPDGNLLVSDGEYVGRDRESPKCGPGANRLRQVTLQGVVTTLPESVLGCVAGAEEAPLALAVGLRFDSIGNLYLFHGHHLVKRDVDGSARYLNNEKGERIYAGGMPGVEALKLAPDDAGSLFYLDSYSLYKLAPDGSHTIPLDIDTVGARRVRGLTYIGNHQFLTAFDNQIVKVTLK</sequence>
<feature type="signal peptide" evidence="1">
    <location>
        <begin position="1"/>
        <end position="24"/>
    </location>
</feature>
<protein>
    <submittedName>
        <fullName evidence="2">Uncharacterized protein</fullName>
    </submittedName>
</protein>